<dbReference type="EMBL" id="ML213590">
    <property type="protein sequence ID" value="TFK44714.1"/>
    <property type="molecule type" value="Genomic_DNA"/>
</dbReference>
<feature type="compositionally biased region" description="Low complexity" evidence="8">
    <location>
        <begin position="959"/>
        <end position="971"/>
    </location>
</feature>
<dbReference type="InterPro" id="IPR035983">
    <property type="entry name" value="Hect_E3_ubiquitin_ligase"/>
</dbReference>
<dbReference type="PROSITE" id="PS50237">
    <property type="entry name" value="HECT"/>
    <property type="match status" value="1"/>
</dbReference>
<evidence type="ECO:0000313" key="12">
    <source>
        <dbReference type="Proteomes" id="UP000308652"/>
    </source>
</evidence>
<comment type="similarity">
    <text evidence="6">Belongs to the UPL family. TOM1/PTR1 subfamily.</text>
</comment>
<feature type="region of interest" description="Disordered" evidence="8">
    <location>
        <begin position="2931"/>
        <end position="2977"/>
    </location>
</feature>
<dbReference type="Gene3D" id="3.90.1750.10">
    <property type="entry name" value="Hect, E3 ligase catalytic domains"/>
    <property type="match status" value="1"/>
</dbReference>
<dbReference type="PROSITE" id="PS50030">
    <property type="entry name" value="UBA"/>
    <property type="match status" value="1"/>
</dbReference>
<evidence type="ECO:0000256" key="1">
    <source>
        <dbReference type="ARBA" id="ARBA00000885"/>
    </source>
</evidence>
<dbReference type="SMART" id="SM00119">
    <property type="entry name" value="HECTc"/>
    <property type="match status" value="1"/>
</dbReference>
<dbReference type="PANTHER" id="PTHR11254">
    <property type="entry name" value="HECT DOMAIN UBIQUITIN-PROTEIN LIGASE"/>
    <property type="match status" value="1"/>
</dbReference>
<dbReference type="SUPFAM" id="SSF56204">
    <property type="entry name" value="Hect, E3 ligase catalytic domain"/>
    <property type="match status" value="1"/>
</dbReference>
<organism evidence="11 12">
    <name type="scientific">Crucibulum laeve</name>
    <dbReference type="NCBI Taxonomy" id="68775"/>
    <lineage>
        <taxon>Eukaryota</taxon>
        <taxon>Fungi</taxon>
        <taxon>Dikarya</taxon>
        <taxon>Basidiomycota</taxon>
        <taxon>Agaricomycotina</taxon>
        <taxon>Agaricomycetes</taxon>
        <taxon>Agaricomycetidae</taxon>
        <taxon>Agaricales</taxon>
        <taxon>Agaricineae</taxon>
        <taxon>Nidulariaceae</taxon>
        <taxon>Crucibulum</taxon>
    </lineage>
</organism>
<feature type="compositionally biased region" description="Acidic residues" evidence="8">
    <location>
        <begin position="2059"/>
        <end position="2105"/>
    </location>
</feature>
<evidence type="ECO:0000256" key="5">
    <source>
        <dbReference type="ARBA" id="ARBA00022786"/>
    </source>
</evidence>
<dbReference type="Pfam" id="PF00632">
    <property type="entry name" value="HECT"/>
    <property type="match status" value="1"/>
</dbReference>
<evidence type="ECO:0000256" key="2">
    <source>
        <dbReference type="ARBA" id="ARBA00004906"/>
    </source>
</evidence>
<dbReference type="Gene3D" id="1.10.8.10">
    <property type="entry name" value="DNA helicase RuvA subunit, C-terminal domain"/>
    <property type="match status" value="1"/>
</dbReference>
<dbReference type="CDD" id="cd14297">
    <property type="entry name" value="UBA2_spUBP14_like"/>
    <property type="match status" value="1"/>
</dbReference>
<evidence type="ECO:0000256" key="4">
    <source>
        <dbReference type="ARBA" id="ARBA00022679"/>
    </source>
</evidence>
<feature type="region of interest" description="Disordered" evidence="8">
    <location>
        <begin position="202"/>
        <end position="235"/>
    </location>
</feature>
<feature type="domain" description="UBA" evidence="9">
    <location>
        <begin position="1273"/>
        <end position="1313"/>
    </location>
</feature>
<evidence type="ECO:0000259" key="9">
    <source>
        <dbReference type="PROSITE" id="PS50030"/>
    </source>
</evidence>
<dbReference type="InterPro" id="IPR010309">
    <property type="entry name" value="E3_Ub_ligase_DUF908"/>
</dbReference>
<feature type="region of interest" description="Disordered" evidence="8">
    <location>
        <begin position="2512"/>
        <end position="2533"/>
    </location>
</feature>
<feature type="compositionally biased region" description="Acidic residues" evidence="8">
    <location>
        <begin position="2021"/>
        <end position="2032"/>
    </location>
</feature>
<gene>
    <name evidence="11" type="ORF">BDQ12DRAFT_730740</name>
</gene>
<protein>
    <recommendedName>
        <fullName evidence="3">HECT-type E3 ubiquitin transferase</fullName>
        <ecNumber evidence="3">2.3.2.26</ecNumber>
    </recommendedName>
</protein>
<feature type="compositionally biased region" description="Polar residues" evidence="8">
    <location>
        <begin position="993"/>
        <end position="1003"/>
    </location>
</feature>
<dbReference type="EC" id="2.3.2.26" evidence="3"/>
<feature type="compositionally biased region" description="Acidic residues" evidence="8">
    <location>
        <begin position="2130"/>
        <end position="2159"/>
    </location>
</feature>
<dbReference type="InterPro" id="IPR015940">
    <property type="entry name" value="UBA"/>
</dbReference>
<sequence length="3647" mass="402748">MKILHKSKKVVAPPPQVADLITTLVNTSNDDLSRILTGIDSWKWPRSDLNAWIKVLNKFDAILEEVIREYDVDKLQLNPFTPATKKIVSEILRFERLLLENSTNRKTFSSYDRLNSLLSTSDLDILILTLNLLLRPSQQYSAQPQVSHSFGISSPRLLSLAKRWPQLREYGIGVVDLASAKGNSELESLPAEAREVNFNFYRTDSGPSSEPETKADADVPDVSQCSPRKPQTSTPGAITIHIDEATLTSKPLMNVLADIVDEYSVPEEEKFELLCRMRAATALTKGQGVTREKLVNSRLLAIAIYGHTHSETQATSSLFLYEPDLIVHIAELLQVDQGIPIPVQTAALAALDSLARYRNKIQEVLTAVNAGVNHGILMALFRKTVADVANPESKIPHAFVEALLSFVTFIASHASGGNMVVGAGLIPLLIQLIDNKSPSRLPVVSKTMQLVDNVLYSFTNAFNLFCTARGVDMLVERIEHEIDFDIKEHGESTQSYDAFAPSNLPVTRVAVLKHTLRSMHRMMQSSGTAEGLRGLIDMSLLKSVKKIIEHRGLFGQSIFPIAINIMATFVHNEPTSLAIIQEAGLPETLFNAIETGIEPAIEVIQAIPNAIGALCLNEAGQAQLARRPSIIPSLFSIFTSERHLKVLIDKENAVLVGTAIDELIRHHPSLKTSIYEALKSTMSMIEDLGMNHTVADDLKQWYQLLPVPRSAAFTPFGEDVTIQDVEMTDVVGSGVLSSSTEHVNAPNTISADDEDAATKPHDNIVVSFIDVLGRFLEGLFQHTPHCKDFISGTDGLTRLGRLTGLPCLPYDFANSVASDSMVQVMRTLIEVATSETLLHLAGLVKESLDDTRQFWESVDEQSKLLGFVDLSGEDELYEANQRFRCLVTLHIRITLLSDVFATAGYAHGRSAIGLLQTLMSNTSAQVVTDLGALHRASTWENIALNVGLTSKGIDVQATPSSSPLESSPSSPHTNLPDVDGSLATNGPIGAANGVQNVPASNAAGNKKLPKAEGPRDYNAAALKHLTHGLPNALAPFFQAMVKMFHARRNPEPAQKKQISESSAIVAGIMLQHLNLETFGDISSVYTYYSVIFGLFTLLLVDERTSTNTLHTVQLSAFYRAGGLDAIFRVCQQFISTIETVVQIPEEDRSDVQHKQLLHAYGGIKVALHLLHPIISSKALFESGQTLLIMTRDKKDTDPDYFEPHNFLVKLRLATLPLVQSLWQAPWLIQAPLGVSRSVVRTVLELVSGENEESKGDAHIDISPASVAPPRPTGPDETRVQVLVDMGFPRSAAERALVRTHNNVNAATELLLAHPFPLPPDPEPDQAAPVSTATLLEETSAAEASVSVTSAPEGEQTPADAPVPELAVAAVVGKNVEEWRKELDEAREPLRRSISRQSLRLIDEHLPLLFDLQIAFTKPGSHQHKAIQDIVDDIKAFTTNIKEHEQALANRCRLLALVLCETPAALDQELKTTLLDHLVALLSPSIVPEHPPKWLAAALLIIEALFTLADEPRVISHPKENEPIVQEPISVGPDCREARATVFSFCLRLLAFEDLLSDELLSVLRLFVLFTRDREMVAEFVQRDGPTFLFNRIRSSPVTGASSYIATILRHIIEDAAIIQRVMHLAIKRYFAQPRTQIVDMGTYVRNCSSMALRDSNIFIETTKSLCQLGQPFSTAPHISLKPHVTSSSEQASQTDNADQSDMQVDLPPNPATNNDAMKSADSIVHLLINELMTTMKVINDFSSPVSHSKGDIQPALPVSEPEEASRSDAMPEDEDNNSNSRGTNVYDKYQYLCFLMQCLTELLFSYDTCKVAFLSYSPKKRLQTPAKEPQSKYRLATLQFLLSDLITFGTLDPQPNARIRNRHTLCNWAMSVIVALCVDTSSTQEAKEVSSELVSVRKFVLESVSRAIRDLPSTENVDAKYGRLLALVDLCHRLLTVRFNSSRKHQDEVPTHIAKIMLEKNFVATLTTALSDVDLNYPNARTLVASILRPLEYLTKVAIKMSRTSHKGKESFGGTKSESESSLESDEEESMDDSGREETPDLYRNSALGMYGGEMDDGHFDDDDDDDMDDDDEEDDEDVEMDFGEETGSEDTSNTEDEHEEDDMDEAARVSGGGWDDADEEDRDGLIEHNEEEEDDDDEQDEDDGDDGDEDEMDEEMLWEDIHGEGDPLGLGGDDLDGDDEQGVPIQVIHDEEDEPDMASDEEEYAMGDGMFNAQDVFNFGGVDTGNARDGAGLFVPRRHRGAADDSVQVFGRARNPPAAPLETTTHPLLLDASASSNRGQSNQNRGLRQTQRLVATGPTDLFQTIDEMIGGGSVQLFQQIMSRGRGGGGPETFRLDVPAGTLVNLERGYLQHRRGPPGGIFSAAIRVERASRPQSQKQGREFDPLLTLQRWGEEVKVLNGDFVGERAGNLVNHIIVALLPAAIEAAKEAKLREEEAVRRREAKADEEAAAEAKKNTDDSNPELKDGTYTPHPTTPLDASRPPVLMESEPQQQDQVMEDIFPDTGEMDAVMADSSSVDTPPTEVPPEGESIVEDASESVNAPAEVAAEPSSSQLPIAERVTVMIHGSAVDITDTGIDPTFLEALPDDMREEVLNQHVRDQRAARVERPPDSQISSEFLDALPPEIRAEIIQQETMERSRLRADDTTPSAPVGEPAEIDPASFIASLDPSLRQAVLMDQDDGFIQSLPSHMIAEAGAYRESQPIRHFATRHTVRSVPASTSARKFAPQHDAIQLLDKTGVAVLVRLLFFPQVLKKTLLFRVLVNLCENAKTRTELFNLLLSILQDGTGDLAAVDKSFSQMSFRNSKPQTPKSTGKQKAGSEYLSALALPASQIEAVPDLIAQRCLEALTYIVSSNELASLFFLTEHELPIGLRKAASKKGKGKEKQLPQIHYPIVLLLGLLDRQSLLRTPAIMESVVGLLATVTRPLTSLKDKKTIEQESSKLVPTEGAQSQGMPVSGSTEQIAPGSAPPAPATENTTPILATSLPATSAPVTSALPSAPTNDRNLSIEAVEEKILLANPPQVPHAVLRLIVNILTVGECSGRSFQQSLALIQHLSYIPDARDVIANELKSKAQEFGQALYDDLDELATALQESRNEVVVSSVAAKFSPASSTQAKLLRVLKTIDYMYTPKAQAILQGNSEEDVEKVQAIYESFRFTPLWRRLGDCLSVIEEKPDTEHIATVLLPLIEALMVVCKYVGSEARSTASTRALRASASPRSPTTPRESMEDLFVTFTDAHRKVLNLMVRNNPSLMSGSFSLLVNNPRVLDFDNKRNYFNQQLHRRPHIREHHGTLQLNVRRARVFEDSFQHLQRKTGDQIKHGKLSVRFYDEEGVDAGGVTREWFQILARQMFDPNNALFQPCAADKLTYQPNKNSWVNPEHLSFFKFVGRVIGKAIYDGRLLDAYFARSLYRQLLGKPVDYKDVEWVDPEYYNSLCWILENDPTLLELTFSVEADEFGVNRIVPLKEGGESIPVTQENKREFVQLSAQYRLYSSIEKQIENFSNGFYEIIPKDLITIFNEQELELLISGTPDIDVDEWRAATDYNGYTSSDPNIVWWWRALKSFNRDERAKVLSFATGTSRVPLSGFVDLQGVQGVQRFSIHRAYGEPDRLPQAHTCFNQIDLPQYTSYDMLRQQLLMAINEGGEGFAFS</sequence>
<dbReference type="SUPFAM" id="SSF48371">
    <property type="entry name" value="ARM repeat"/>
    <property type="match status" value="1"/>
</dbReference>
<dbReference type="GO" id="GO:0000209">
    <property type="term" value="P:protein polyubiquitination"/>
    <property type="evidence" value="ECO:0007669"/>
    <property type="project" value="TreeGrafter"/>
</dbReference>
<keyword evidence="5 7" id="KW-0833">Ubl conjugation pathway</keyword>
<dbReference type="InterPro" id="IPR011989">
    <property type="entry name" value="ARM-like"/>
</dbReference>
<dbReference type="SMART" id="SM00165">
    <property type="entry name" value="UBA"/>
    <property type="match status" value="1"/>
</dbReference>
<dbReference type="Pfam" id="PF22562">
    <property type="entry name" value="UBA_7"/>
    <property type="match status" value="1"/>
</dbReference>
<feature type="compositionally biased region" description="Low complexity" evidence="8">
    <location>
        <begin position="1337"/>
        <end position="1350"/>
    </location>
</feature>
<feature type="region of interest" description="Disordered" evidence="8">
    <location>
        <begin position="2005"/>
        <end position="2182"/>
    </location>
</feature>
<evidence type="ECO:0000256" key="8">
    <source>
        <dbReference type="SAM" id="MobiDB-lite"/>
    </source>
</evidence>
<feature type="active site" description="Glycyl thioester intermediate" evidence="7">
    <location>
        <position position="3614"/>
    </location>
</feature>
<dbReference type="FunFam" id="3.90.1750.10:FF:000003">
    <property type="entry name" value="E3 ubiquitin-protein ligase UPL1"/>
    <property type="match status" value="1"/>
</dbReference>
<feature type="compositionally biased region" description="Polar residues" evidence="8">
    <location>
        <begin position="1684"/>
        <end position="1702"/>
    </location>
</feature>
<dbReference type="UniPathway" id="UPA00143"/>
<feature type="region of interest" description="Disordered" evidence="8">
    <location>
        <begin position="956"/>
        <end position="1012"/>
    </location>
</feature>
<dbReference type="Pfam" id="PF14377">
    <property type="entry name" value="UBM"/>
    <property type="match status" value="3"/>
</dbReference>
<proteinExistence type="inferred from homology"/>
<keyword evidence="4" id="KW-0808">Transferase</keyword>
<evidence type="ECO:0000256" key="3">
    <source>
        <dbReference type="ARBA" id="ARBA00012485"/>
    </source>
</evidence>
<dbReference type="InterPro" id="IPR025527">
    <property type="entry name" value="HUWE1/Rev1_UBM"/>
</dbReference>
<comment type="catalytic activity">
    <reaction evidence="1">
        <text>S-ubiquitinyl-[E2 ubiquitin-conjugating enzyme]-L-cysteine + [acceptor protein]-L-lysine = [E2 ubiquitin-conjugating enzyme]-L-cysteine + N(6)-ubiquitinyl-[acceptor protein]-L-lysine.</text>
        <dbReference type="EC" id="2.3.2.26"/>
    </reaction>
</comment>
<dbReference type="InterPro" id="IPR016024">
    <property type="entry name" value="ARM-type_fold"/>
</dbReference>
<dbReference type="PANTHER" id="PTHR11254:SF67">
    <property type="entry name" value="E3 UBIQUITIN-PROTEIN LIGASE HUWE1"/>
    <property type="match status" value="1"/>
</dbReference>
<feature type="compositionally biased region" description="Basic and acidic residues" evidence="8">
    <location>
        <begin position="2439"/>
        <end position="2466"/>
    </location>
</feature>
<feature type="region of interest" description="Disordered" evidence="8">
    <location>
        <begin position="1677"/>
        <end position="1716"/>
    </location>
</feature>
<dbReference type="FunFam" id="3.30.2160.10:FF:000001">
    <property type="entry name" value="E3 ubiquitin-protein ligase NEDD4-like"/>
    <property type="match status" value="1"/>
</dbReference>
<dbReference type="Proteomes" id="UP000308652">
    <property type="component" value="Unassembled WGS sequence"/>
</dbReference>
<dbReference type="GO" id="GO:0006511">
    <property type="term" value="P:ubiquitin-dependent protein catabolic process"/>
    <property type="evidence" value="ECO:0007669"/>
    <property type="project" value="TreeGrafter"/>
</dbReference>
<dbReference type="GO" id="GO:0061630">
    <property type="term" value="F:ubiquitin protein ligase activity"/>
    <property type="evidence" value="ECO:0007669"/>
    <property type="project" value="UniProtKB-EC"/>
</dbReference>
<dbReference type="OrthoDB" id="8068875at2759"/>
<dbReference type="SUPFAM" id="SSF46934">
    <property type="entry name" value="UBA-like"/>
    <property type="match status" value="1"/>
</dbReference>
<feature type="compositionally biased region" description="Polar residues" evidence="8">
    <location>
        <begin position="2947"/>
        <end position="2961"/>
    </location>
</feature>
<feature type="compositionally biased region" description="Polar residues" evidence="8">
    <location>
        <begin position="223"/>
        <end position="235"/>
    </location>
</feature>
<dbReference type="Gene3D" id="1.25.10.10">
    <property type="entry name" value="Leucine-rich Repeat Variant"/>
    <property type="match status" value="1"/>
</dbReference>
<evidence type="ECO:0000256" key="6">
    <source>
        <dbReference type="ARBA" id="ARBA00034494"/>
    </source>
</evidence>
<comment type="pathway">
    <text evidence="2">Protein modification; protein ubiquitination.</text>
</comment>
<dbReference type="InterPro" id="IPR050409">
    <property type="entry name" value="E3_ubiq-protein_ligase"/>
</dbReference>
<dbReference type="STRING" id="68775.A0A5C3MH42"/>
<dbReference type="CDD" id="cd00078">
    <property type="entry name" value="HECTc"/>
    <property type="match status" value="1"/>
</dbReference>
<dbReference type="Pfam" id="PF06025">
    <property type="entry name" value="DUF913"/>
    <property type="match status" value="1"/>
</dbReference>
<dbReference type="GO" id="GO:0005634">
    <property type="term" value="C:nucleus"/>
    <property type="evidence" value="ECO:0007669"/>
    <property type="project" value="TreeGrafter"/>
</dbReference>
<dbReference type="InterPro" id="IPR010314">
    <property type="entry name" value="E3_Ub_ligase_DUF913"/>
</dbReference>
<keyword evidence="12" id="KW-1185">Reference proteome</keyword>
<reference evidence="11 12" key="1">
    <citation type="journal article" date="2019" name="Nat. Ecol. Evol.">
        <title>Megaphylogeny resolves global patterns of mushroom evolution.</title>
        <authorList>
            <person name="Varga T."/>
            <person name="Krizsan K."/>
            <person name="Foldi C."/>
            <person name="Dima B."/>
            <person name="Sanchez-Garcia M."/>
            <person name="Sanchez-Ramirez S."/>
            <person name="Szollosi G.J."/>
            <person name="Szarkandi J.G."/>
            <person name="Papp V."/>
            <person name="Albert L."/>
            <person name="Andreopoulos W."/>
            <person name="Angelini C."/>
            <person name="Antonin V."/>
            <person name="Barry K.W."/>
            <person name="Bougher N.L."/>
            <person name="Buchanan P."/>
            <person name="Buyck B."/>
            <person name="Bense V."/>
            <person name="Catcheside P."/>
            <person name="Chovatia M."/>
            <person name="Cooper J."/>
            <person name="Damon W."/>
            <person name="Desjardin D."/>
            <person name="Finy P."/>
            <person name="Geml J."/>
            <person name="Haridas S."/>
            <person name="Hughes K."/>
            <person name="Justo A."/>
            <person name="Karasinski D."/>
            <person name="Kautmanova I."/>
            <person name="Kiss B."/>
            <person name="Kocsube S."/>
            <person name="Kotiranta H."/>
            <person name="LaButti K.M."/>
            <person name="Lechner B.E."/>
            <person name="Liimatainen K."/>
            <person name="Lipzen A."/>
            <person name="Lukacs Z."/>
            <person name="Mihaltcheva S."/>
            <person name="Morgado L.N."/>
            <person name="Niskanen T."/>
            <person name="Noordeloos M.E."/>
            <person name="Ohm R.A."/>
            <person name="Ortiz-Santana B."/>
            <person name="Ovrebo C."/>
            <person name="Racz N."/>
            <person name="Riley R."/>
            <person name="Savchenko A."/>
            <person name="Shiryaev A."/>
            <person name="Soop K."/>
            <person name="Spirin V."/>
            <person name="Szebenyi C."/>
            <person name="Tomsovsky M."/>
            <person name="Tulloss R.E."/>
            <person name="Uehling J."/>
            <person name="Grigoriev I.V."/>
            <person name="Vagvolgyi C."/>
            <person name="Papp T."/>
            <person name="Martin F.M."/>
            <person name="Miettinen O."/>
            <person name="Hibbett D.S."/>
            <person name="Nagy L.G."/>
        </authorList>
    </citation>
    <scope>NUCLEOTIDE SEQUENCE [LARGE SCALE GENOMIC DNA]</scope>
    <source>
        <strain evidence="11 12">CBS 166.37</strain>
    </source>
</reference>
<feature type="region of interest" description="Disordered" evidence="8">
    <location>
        <begin position="1746"/>
        <end position="1781"/>
    </location>
</feature>
<feature type="domain" description="HECT" evidence="10">
    <location>
        <begin position="3312"/>
        <end position="3647"/>
    </location>
</feature>
<feature type="region of interest" description="Disordered" evidence="8">
    <location>
        <begin position="1252"/>
        <end position="1275"/>
    </location>
</feature>
<dbReference type="FunFam" id="3.30.2410.10:FF:000009">
    <property type="entry name" value="Probable E3 ubiquitin-protein ligase HECTD2"/>
    <property type="match status" value="1"/>
</dbReference>
<dbReference type="InterPro" id="IPR000569">
    <property type="entry name" value="HECT_dom"/>
</dbReference>
<dbReference type="Pfam" id="PF06012">
    <property type="entry name" value="DUF908"/>
    <property type="match status" value="1"/>
</dbReference>
<accession>A0A5C3MH42</accession>
<evidence type="ECO:0000313" key="11">
    <source>
        <dbReference type="EMBL" id="TFK44714.1"/>
    </source>
</evidence>
<feature type="region of interest" description="Disordered" evidence="8">
    <location>
        <begin position="1337"/>
        <end position="1362"/>
    </location>
</feature>
<name>A0A5C3MH42_9AGAR</name>
<evidence type="ECO:0000259" key="10">
    <source>
        <dbReference type="PROSITE" id="PS50237"/>
    </source>
</evidence>
<dbReference type="Gene3D" id="3.30.2160.10">
    <property type="entry name" value="Hect, E3 ligase catalytic domain"/>
    <property type="match status" value="1"/>
</dbReference>
<feature type="region of interest" description="Disordered" evidence="8">
    <location>
        <begin position="2636"/>
        <end position="2655"/>
    </location>
</feature>
<dbReference type="Gene3D" id="3.30.2410.10">
    <property type="entry name" value="Hect, E3 ligase catalytic domain"/>
    <property type="match status" value="1"/>
</dbReference>
<evidence type="ECO:0000256" key="7">
    <source>
        <dbReference type="PROSITE-ProRule" id="PRU00104"/>
    </source>
</evidence>
<dbReference type="InterPro" id="IPR009060">
    <property type="entry name" value="UBA-like_sf"/>
</dbReference>
<dbReference type="GO" id="GO:0005737">
    <property type="term" value="C:cytoplasm"/>
    <property type="evidence" value="ECO:0007669"/>
    <property type="project" value="TreeGrafter"/>
</dbReference>
<feature type="region of interest" description="Disordered" evidence="8">
    <location>
        <begin position="2439"/>
        <end position="2492"/>
    </location>
</feature>